<evidence type="ECO:0000313" key="1">
    <source>
        <dbReference type="EMBL" id="GAF97682.1"/>
    </source>
</evidence>
<evidence type="ECO:0008006" key="2">
    <source>
        <dbReference type="Google" id="ProtNLM"/>
    </source>
</evidence>
<proteinExistence type="predicted"/>
<feature type="non-terminal residue" evidence="1">
    <location>
        <position position="1"/>
    </location>
</feature>
<gene>
    <name evidence="1" type="ORF">S01H1_23438</name>
</gene>
<accession>X0UBE1</accession>
<organism evidence="1">
    <name type="scientific">marine sediment metagenome</name>
    <dbReference type="NCBI Taxonomy" id="412755"/>
    <lineage>
        <taxon>unclassified sequences</taxon>
        <taxon>metagenomes</taxon>
        <taxon>ecological metagenomes</taxon>
    </lineage>
</organism>
<name>X0UBE1_9ZZZZ</name>
<protein>
    <recommendedName>
        <fullName evidence="2">Dockerin domain-containing protein</fullName>
    </recommendedName>
</protein>
<dbReference type="AlphaFoldDB" id="X0UBE1"/>
<reference evidence="1" key="1">
    <citation type="journal article" date="2014" name="Front. Microbiol.">
        <title>High frequency of phylogenetically diverse reductive dehalogenase-homologous genes in deep subseafloor sedimentary metagenomes.</title>
        <authorList>
            <person name="Kawai M."/>
            <person name="Futagami T."/>
            <person name="Toyoda A."/>
            <person name="Takaki Y."/>
            <person name="Nishi S."/>
            <person name="Hori S."/>
            <person name="Arai W."/>
            <person name="Tsubouchi T."/>
            <person name="Morono Y."/>
            <person name="Uchiyama I."/>
            <person name="Ito T."/>
            <person name="Fujiyama A."/>
            <person name="Inagaki F."/>
            <person name="Takami H."/>
        </authorList>
    </citation>
    <scope>NUCLEOTIDE SEQUENCE</scope>
    <source>
        <strain evidence="1">Expedition CK06-06</strain>
    </source>
</reference>
<dbReference type="EMBL" id="BARS01013535">
    <property type="protein sequence ID" value="GAF97682.1"/>
    <property type="molecule type" value="Genomic_DNA"/>
</dbReference>
<sequence>DTWSDELDWLKPVDPNLVLSDFSGLSAADAIGLYDGSAGGTGFDLKWLLPEDYEALEIDLVSGQRWIQYVKVTSDEFGEVDGFSDVACCGDYQHPYPTGDINKDCRVDMFDLALIARNWLLCTWDCE</sequence>
<comment type="caution">
    <text evidence="1">The sequence shown here is derived from an EMBL/GenBank/DDBJ whole genome shotgun (WGS) entry which is preliminary data.</text>
</comment>